<keyword evidence="4" id="KW-1185">Reference proteome</keyword>
<proteinExistence type="predicted"/>
<dbReference type="PANTHER" id="PTHR24123">
    <property type="entry name" value="ANKYRIN REPEAT-CONTAINING"/>
    <property type="match status" value="1"/>
</dbReference>
<dbReference type="PROSITE" id="PS50088">
    <property type="entry name" value="ANK_REPEAT"/>
    <property type="match status" value="1"/>
</dbReference>
<dbReference type="PROSITE" id="PS50297">
    <property type="entry name" value="ANK_REP_REGION"/>
    <property type="match status" value="1"/>
</dbReference>
<evidence type="ECO:0000313" key="4">
    <source>
        <dbReference type="Proteomes" id="UP000241071"/>
    </source>
</evidence>
<name>M1PM22_9VIRU</name>
<reference evidence="3 4" key="1">
    <citation type="submission" date="2012-10" db="EMBL/GenBank/DDBJ databases">
        <title>Complete genome sequence of Moumouvirus goulette.</title>
        <authorList>
            <person name="Fournous G."/>
            <person name="Bougalmi M."/>
            <person name="Colson P."/>
        </authorList>
    </citation>
    <scope>NUCLEOTIDE SEQUENCE [LARGE SCALE GENOMIC DNA]</scope>
</reference>
<evidence type="ECO:0000256" key="2">
    <source>
        <dbReference type="ARBA" id="ARBA00023043"/>
    </source>
</evidence>
<sequence length="183" mass="20955">MGINYSTRKSEYLPDLILSKEDEYYVDNIRNYCEKYPERINECTIPFATGLFYACGKNTNRDMTDIVRMLIDYGADVNKTDDLFSVTPLMAACSNHEKVGNPNIIKLLIERGANINIQDSEGNTALMRECFVSKNYNNENIIKILVVSGADRNIQNKKGQTAKDIIHSHYDENYLHTIEKIVE</sequence>
<protein>
    <submittedName>
        <fullName evidence="3">Repeat protein</fullName>
    </submittedName>
</protein>
<dbReference type="SUPFAM" id="SSF48403">
    <property type="entry name" value="Ankyrin repeat"/>
    <property type="match status" value="1"/>
</dbReference>
<dbReference type="EMBL" id="KC008572">
    <property type="protein sequence ID" value="AGF84966.1"/>
    <property type="molecule type" value="Genomic_DNA"/>
</dbReference>
<evidence type="ECO:0000256" key="1">
    <source>
        <dbReference type="ARBA" id="ARBA00022737"/>
    </source>
</evidence>
<dbReference type="Gene3D" id="1.25.40.20">
    <property type="entry name" value="Ankyrin repeat-containing domain"/>
    <property type="match status" value="1"/>
</dbReference>
<dbReference type="InterPro" id="IPR051165">
    <property type="entry name" value="Multifunctional_ANK_Repeat"/>
</dbReference>
<keyword evidence="2" id="KW-0040">ANK repeat</keyword>
<dbReference type="InterPro" id="IPR002110">
    <property type="entry name" value="Ankyrin_rpt"/>
</dbReference>
<dbReference type="Proteomes" id="UP000241071">
    <property type="component" value="Segment"/>
</dbReference>
<keyword evidence="1" id="KW-0677">Repeat</keyword>
<dbReference type="SMART" id="SM00248">
    <property type="entry name" value="ANK"/>
    <property type="match status" value="3"/>
</dbReference>
<dbReference type="Pfam" id="PF12796">
    <property type="entry name" value="Ank_2"/>
    <property type="match status" value="1"/>
</dbReference>
<dbReference type="PANTHER" id="PTHR24123:SF33">
    <property type="entry name" value="PROTEIN HOS4"/>
    <property type="match status" value="1"/>
</dbReference>
<dbReference type="InterPro" id="IPR036770">
    <property type="entry name" value="Ankyrin_rpt-contain_sf"/>
</dbReference>
<organism evidence="3 4">
    <name type="scientific">Moumouvirus goulette</name>
    <dbReference type="NCBI Taxonomy" id="1247379"/>
    <lineage>
        <taxon>Viruses</taxon>
        <taxon>Varidnaviria</taxon>
        <taxon>Bamfordvirae</taxon>
        <taxon>Nucleocytoviricota</taxon>
        <taxon>Megaviricetes</taxon>
        <taxon>Imitervirales</taxon>
        <taxon>Mimiviridae</taxon>
        <taxon>Megamimivirinae</taxon>
        <taxon>Moumouvirus</taxon>
        <taxon>Moumouvirus goulettemassiliense</taxon>
    </lineage>
</organism>
<evidence type="ECO:0000313" key="3">
    <source>
        <dbReference type="EMBL" id="AGF84966.1"/>
    </source>
</evidence>
<gene>
    <name evidence="3" type="ORF">glt_00157</name>
</gene>
<accession>M1PM22</accession>